<evidence type="ECO:0000256" key="2">
    <source>
        <dbReference type="SAM" id="Phobius"/>
    </source>
</evidence>
<accession>A0A223CYB6</accession>
<dbReference type="RefSeq" id="WP_094235565.1">
    <property type="nucleotide sequence ID" value="NZ_CP022657.1"/>
</dbReference>
<gene>
    <name evidence="3" type="ORF">CIG75_04455</name>
</gene>
<keyword evidence="4" id="KW-1185">Reference proteome</keyword>
<dbReference type="Proteomes" id="UP000214688">
    <property type="component" value="Chromosome"/>
</dbReference>
<dbReference type="EMBL" id="CP022657">
    <property type="protein sequence ID" value="ASS74311.1"/>
    <property type="molecule type" value="Genomic_DNA"/>
</dbReference>
<evidence type="ECO:0000313" key="4">
    <source>
        <dbReference type="Proteomes" id="UP000214688"/>
    </source>
</evidence>
<keyword evidence="2" id="KW-0812">Transmembrane</keyword>
<keyword evidence="2" id="KW-1133">Transmembrane helix</keyword>
<organism evidence="3 4">
    <name type="scientific">Tumebacillus algifaecis</name>
    <dbReference type="NCBI Taxonomy" id="1214604"/>
    <lineage>
        <taxon>Bacteria</taxon>
        <taxon>Bacillati</taxon>
        <taxon>Bacillota</taxon>
        <taxon>Bacilli</taxon>
        <taxon>Bacillales</taxon>
        <taxon>Alicyclobacillaceae</taxon>
        <taxon>Tumebacillus</taxon>
    </lineage>
</organism>
<evidence type="ECO:0000313" key="3">
    <source>
        <dbReference type="EMBL" id="ASS74311.1"/>
    </source>
</evidence>
<protein>
    <submittedName>
        <fullName evidence="3">Uncharacterized protein</fullName>
    </submittedName>
</protein>
<feature type="region of interest" description="Disordered" evidence="1">
    <location>
        <begin position="99"/>
        <end position="133"/>
    </location>
</feature>
<feature type="transmembrane region" description="Helical" evidence="2">
    <location>
        <begin position="74"/>
        <end position="94"/>
    </location>
</feature>
<reference evidence="3 4" key="1">
    <citation type="journal article" date="2015" name="Int. J. Syst. Evol. Microbiol.">
        <title>Tumebacillus algifaecis sp. nov., isolated from decomposing algal scum.</title>
        <authorList>
            <person name="Wu Y.F."/>
            <person name="Zhang B."/>
            <person name="Xing P."/>
            <person name="Wu Q.L."/>
            <person name="Liu S.J."/>
        </authorList>
    </citation>
    <scope>NUCLEOTIDE SEQUENCE [LARGE SCALE GENOMIC DNA]</scope>
    <source>
        <strain evidence="3 4">THMBR28</strain>
    </source>
</reference>
<dbReference type="KEGG" id="tab:CIG75_04455"/>
<sequence length="494" mass="55366">MKCEDVQKAIWSSLLSADDTAHINTCPACQGDHALMNKIVRDFSSLETPQPSRSLKPSRDEIEKAVRNNKRLPYLRWTSIAASLAALLTAGALITQQLSTPPTESTPASPKQPQLQEEQQPTPEKTPDPTPSQKVEIEVGSLITKDKTNLVTALQDYLATKAEPSVTKKIVINNIQAVIQPGDNRIVAYVNLEISNREGKSSDLFQMGAQTTVVQFLRDQNGQLQVETFSNHYLADQPEQILTYWAQSLHDQNAVLQWATLDYSVREKLRQEYEAANWTLLNTRGKIVQSWKIGEPINLKNDVLEYTVSLAYDKAQKDLENAKVTVIKNGGHWFVKSFSSSNPSPADNQPGSAQREAGLAFEASTAKVGDKIGTMILQELQVTDDGQNFSVYAAFSGKVQVSGRYQYFEDTTEFMGNKVFFYPDKESSKLFPLPERIDRGGLMFEFRNQEEARKHFGQPGSMGSATIEIENYTINYLPKEIWDQVTLLRVFSTQ</sequence>
<dbReference type="OrthoDB" id="2380065at2"/>
<feature type="compositionally biased region" description="Low complexity" evidence="1">
    <location>
        <begin position="99"/>
        <end position="123"/>
    </location>
</feature>
<proteinExistence type="predicted"/>
<keyword evidence="2" id="KW-0472">Membrane</keyword>
<name>A0A223CYB6_9BACL</name>
<evidence type="ECO:0000256" key="1">
    <source>
        <dbReference type="SAM" id="MobiDB-lite"/>
    </source>
</evidence>
<dbReference type="AlphaFoldDB" id="A0A223CYB6"/>